<protein>
    <submittedName>
        <fullName evidence="1">Uncharacterized protein</fullName>
    </submittedName>
</protein>
<accession>A0A7K3VEU8</accession>
<sequence>MLRRFGLAETGRLIDHPTPFEPTECFNLTRKGSREARLVSGRGRLIQKLFEIRLTDGFKRGVSGIADVASRQGGGAISHSMSSARPAD</sequence>
<evidence type="ECO:0000313" key="1">
    <source>
        <dbReference type="EMBL" id="NEK15679.1"/>
    </source>
</evidence>
<name>A0A7K3VEU8_RHILE</name>
<dbReference type="AlphaFoldDB" id="A0A7K3VEU8"/>
<reference evidence="1 2" key="1">
    <citation type="submission" date="2019-12" db="EMBL/GenBank/DDBJ databases">
        <title>Rhizobium genotypes associated with high levels of biological nitrogen fixation by grain legumes in a temperate-maritime cropping system.</title>
        <authorList>
            <person name="Maluk M."/>
            <person name="Francesc Ferrando Molina F."/>
            <person name="Lopez Del Egido L."/>
            <person name="Lafos M."/>
            <person name="Langarica-Fuentes A."/>
            <person name="Gebre Yohannes G."/>
            <person name="Young M.W."/>
            <person name="Martin P."/>
            <person name="Gantlett R."/>
            <person name="Kenicer G."/>
            <person name="Hawes C."/>
            <person name="Begg G.S."/>
            <person name="Quilliam R.S."/>
            <person name="Squire G.R."/>
            <person name="Poole P.S."/>
            <person name="Young P.W."/>
            <person name="Iannetta P.M."/>
            <person name="James E.K."/>
        </authorList>
    </citation>
    <scope>NUCLEOTIDE SEQUENCE [LARGE SCALE GENOMIC DNA]</scope>
    <source>
        <strain evidence="1 2">JHI54</strain>
    </source>
</reference>
<comment type="caution">
    <text evidence="1">The sequence shown here is derived from an EMBL/GenBank/DDBJ whole genome shotgun (WGS) entry which is preliminary data.</text>
</comment>
<dbReference type="EMBL" id="WUFV01000005">
    <property type="protein sequence ID" value="NEK15679.1"/>
    <property type="molecule type" value="Genomic_DNA"/>
</dbReference>
<evidence type="ECO:0000313" key="2">
    <source>
        <dbReference type="Proteomes" id="UP000471705"/>
    </source>
</evidence>
<dbReference type="Proteomes" id="UP000471705">
    <property type="component" value="Unassembled WGS sequence"/>
</dbReference>
<gene>
    <name evidence="1" type="ORF">GR257_12530</name>
</gene>
<proteinExistence type="predicted"/>
<organism evidence="1 2">
    <name type="scientific">Rhizobium leguminosarum</name>
    <dbReference type="NCBI Taxonomy" id="384"/>
    <lineage>
        <taxon>Bacteria</taxon>
        <taxon>Pseudomonadati</taxon>
        <taxon>Pseudomonadota</taxon>
        <taxon>Alphaproteobacteria</taxon>
        <taxon>Hyphomicrobiales</taxon>
        <taxon>Rhizobiaceae</taxon>
        <taxon>Rhizobium/Agrobacterium group</taxon>
        <taxon>Rhizobium</taxon>
    </lineage>
</organism>